<dbReference type="Gene3D" id="3.30.2010.10">
    <property type="entry name" value="Metalloproteases ('zincins'), catalytic domain"/>
    <property type="match status" value="1"/>
</dbReference>
<comment type="similarity">
    <text evidence="6">Belongs to the peptidase M48 family.</text>
</comment>
<evidence type="ECO:0000256" key="4">
    <source>
        <dbReference type="ARBA" id="ARBA00022833"/>
    </source>
</evidence>
<dbReference type="EMBL" id="JPLA01000052">
    <property type="protein sequence ID" value="KLD62225.1"/>
    <property type="molecule type" value="Genomic_DNA"/>
</dbReference>
<keyword evidence="2" id="KW-0479">Metal-binding</keyword>
<keyword evidence="7" id="KW-1133">Transmembrane helix</keyword>
<dbReference type="OrthoDB" id="9810445at2"/>
<keyword evidence="4 6" id="KW-0862">Zinc</keyword>
<dbReference type="STRING" id="1440762.Y882_16955"/>
<feature type="domain" description="DUF7092" evidence="9">
    <location>
        <begin position="1"/>
        <end position="80"/>
    </location>
</feature>
<sequence>MIPAVYFDGRSTRAIPVTVWREHSVLLWHTGDRTQHWQSPLEAFEPSARVIGLPYALRLADGAYLQVDHDLLPDDWFPRHHRLERVVDWLERKWPAAMAGVVIIVAALIGLFEFGVPWAADRIASHLPATLEHSMGTQSLAALEGRLLMPTTLKPEQQAHYQAVFQHFVQGIHGLPEVRLRFYTAPAIGANAFAMPDGSVVFTDALMKELPDDQAFTAVVAHELGHQAHHHLLREVLRSSGVFIVAGMLMGDVTSLGGVTAGVPMFLINAHYSRGFEADADSYAFDALAQQNIDPVAFVHAMQALKRAHPEIKGEDKSMRYAASHPMTAERIAHADAASRAFQAHRPASQAKGVH</sequence>
<gene>
    <name evidence="10" type="ORF">Y882_16955</name>
</gene>
<evidence type="ECO:0000256" key="3">
    <source>
        <dbReference type="ARBA" id="ARBA00022801"/>
    </source>
</evidence>
<keyword evidence="7" id="KW-0472">Membrane</keyword>
<dbReference type="RefSeq" id="WP_046973075.1">
    <property type="nucleotide sequence ID" value="NZ_JPLA01000052.1"/>
</dbReference>
<comment type="caution">
    <text evidence="10">The sequence shown here is derived from an EMBL/GenBank/DDBJ whole genome shotgun (WGS) entry which is preliminary data.</text>
</comment>
<evidence type="ECO:0000256" key="6">
    <source>
        <dbReference type="RuleBase" id="RU003983"/>
    </source>
</evidence>
<dbReference type="Pfam" id="PF23368">
    <property type="entry name" value="DUF7092"/>
    <property type="match status" value="1"/>
</dbReference>
<accession>A0A0G9GXF0</accession>
<keyword evidence="5 6" id="KW-0482">Metalloprotease</keyword>
<dbReference type="PANTHER" id="PTHR22726">
    <property type="entry name" value="METALLOENDOPEPTIDASE OMA1"/>
    <property type="match status" value="1"/>
</dbReference>
<keyword evidence="3 6" id="KW-0378">Hydrolase</keyword>
<reference evidence="10 11" key="1">
    <citation type="journal article" date="2015" name="Antonie Van Leeuwenhoek">
        <title>A phylogenomic and molecular marker based taxonomic framework for the order Xanthomonadales: proposal to transfer the families Algiphilaceae and Solimonadaceae to the order Nevskiales ord. nov. and to create a new family within the order Xanthomonadales, the family Rhodanobacteraceae fam. nov., containing the genus Rhodanobacter and its closest relatives.</title>
        <authorList>
            <person name="Naushad S."/>
            <person name="Adeolu M."/>
            <person name="Wong S."/>
            <person name="Sohail M."/>
            <person name="Schellhorn H.E."/>
            <person name="Gupta R.S."/>
        </authorList>
    </citation>
    <scope>NUCLEOTIDE SEQUENCE [LARGE SCALE GENOMIC DNA]</scope>
    <source>
        <strain evidence="10 11">DSM 16301</strain>
    </source>
</reference>
<proteinExistence type="inferred from homology"/>
<evidence type="ECO:0000313" key="10">
    <source>
        <dbReference type="EMBL" id="KLD62225.1"/>
    </source>
</evidence>
<evidence type="ECO:0000256" key="7">
    <source>
        <dbReference type="SAM" id="Phobius"/>
    </source>
</evidence>
<dbReference type="InterPro" id="IPR051156">
    <property type="entry name" value="Mito/Outer_Membr_Metalloprot"/>
</dbReference>
<dbReference type="AlphaFoldDB" id="A0A0G9GXF0"/>
<keyword evidence="7" id="KW-0812">Transmembrane</keyword>
<dbReference type="CDD" id="cd07332">
    <property type="entry name" value="M48C_Oma1_like"/>
    <property type="match status" value="1"/>
</dbReference>
<dbReference type="Proteomes" id="UP000035481">
    <property type="component" value="Unassembled WGS sequence"/>
</dbReference>
<evidence type="ECO:0000256" key="1">
    <source>
        <dbReference type="ARBA" id="ARBA00022670"/>
    </source>
</evidence>
<feature type="transmembrane region" description="Helical" evidence="7">
    <location>
        <begin position="94"/>
        <end position="116"/>
    </location>
</feature>
<comment type="cofactor">
    <cofactor evidence="6">
        <name>Zn(2+)</name>
        <dbReference type="ChEBI" id="CHEBI:29105"/>
    </cofactor>
    <text evidence="6">Binds 1 zinc ion per subunit.</text>
</comment>
<dbReference type="InterPro" id="IPR055518">
    <property type="entry name" value="DUF7092"/>
</dbReference>
<feature type="domain" description="Peptidase M48" evidence="8">
    <location>
        <begin position="189"/>
        <end position="337"/>
    </location>
</feature>
<evidence type="ECO:0000313" key="11">
    <source>
        <dbReference type="Proteomes" id="UP000035481"/>
    </source>
</evidence>
<dbReference type="GO" id="GO:0004222">
    <property type="term" value="F:metalloendopeptidase activity"/>
    <property type="evidence" value="ECO:0007669"/>
    <property type="project" value="InterPro"/>
</dbReference>
<dbReference type="PANTHER" id="PTHR22726:SF1">
    <property type="entry name" value="METALLOENDOPEPTIDASE OMA1, MITOCHONDRIAL"/>
    <property type="match status" value="1"/>
</dbReference>
<evidence type="ECO:0000259" key="9">
    <source>
        <dbReference type="Pfam" id="PF23368"/>
    </source>
</evidence>
<organism evidence="10 11">
    <name type="scientific">Dyella japonica DSM 16301</name>
    <dbReference type="NCBI Taxonomy" id="1440762"/>
    <lineage>
        <taxon>Bacteria</taxon>
        <taxon>Pseudomonadati</taxon>
        <taxon>Pseudomonadota</taxon>
        <taxon>Gammaproteobacteria</taxon>
        <taxon>Lysobacterales</taxon>
        <taxon>Rhodanobacteraceae</taxon>
        <taxon>Dyella</taxon>
    </lineage>
</organism>
<name>A0A0G9GXF0_9GAMM</name>
<dbReference type="PATRIC" id="fig|1440762.4.peg.3151"/>
<evidence type="ECO:0000259" key="8">
    <source>
        <dbReference type="Pfam" id="PF01435"/>
    </source>
</evidence>
<evidence type="ECO:0000256" key="5">
    <source>
        <dbReference type="ARBA" id="ARBA00023049"/>
    </source>
</evidence>
<dbReference type="GO" id="GO:0016020">
    <property type="term" value="C:membrane"/>
    <property type="evidence" value="ECO:0007669"/>
    <property type="project" value="TreeGrafter"/>
</dbReference>
<dbReference type="Pfam" id="PF01435">
    <property type="entry name" value="Peptidase_M48"/>
    <property type="match status" value="1"/>
</dbReference>
<dbReference type="InterPro" id="IPR001915">
    <property type="entry name" value="Peptidase_M48"/>
</dbReference>
<keyword evidence="1 6" id="KW-0645">Protease</keyword>
<dbReference type="GO" id="GO:0046872">
    <property type="term" value="F:metal ion binding"/>
    <property type="evidence" value="ECO:0007669"/>
    <property type="project" value="UniProtKB-KW"/>
</dbReference>
<protein>
    <submittedName>
        <fullName evidence="10">Uncharacterized protein</fullName>
    </submittedName>
</protein>
<dbReference type="GO" id="GO:0051603">
    <property type="term" value="P:proteolysis involved in protein catabolic process"/>
    <property type="evidence" value="ECO:0007669"/>
    <property type="project" value="TreeGrafter"/>
</dbReference>
<evidence type="ECO:0000256" key="2">
    <source>
        <dbReference type="ARBA" id="ARBA00022723"/>
    </source>
</evidence>